<organism evidence="1 2">
    <name type="scientific">Thermocoleostomius sinensis A174</name>
    <dbReference type="NCBI Taxonomy" id="2016057"/>
    <lineage>
        <taxon>Bacteria</taxon>
        <taxon>Bacillati</taxon>
        <taxon>Cyanobacteriota</taxon>
        <taxon>Cyanophyceae</taxon>
        <taxon>Oculatellales</taxon>
        <taxon>Oculatellaceae</taxon>
        <taxon>Thermocoleostomius</taxon>
    </lineage>
</organism>
<dbReference type="PANTHER" id="PTHR39550">
    <property type="entry name" value="SLL0658 PROTEIN"/>
    <property type="match status" value="1"/>
</dbReference>
<sequence length="153" mass="17088">MLQEIQAGIESGWKYPQLRSRTRLQAVNQAIEAGWLQFPDNDVDPSDEVLELRLALEYGQRFGAGEAEAMAIARTRGWVLATDDGAARRFAQERSIRLTGSLGILIKAAQQGVVRLTEADALHARMIDEGYRSPLPYENGISGYLNRQQTRDN</sequence>
<reference evidence="1" key="1">
    <citation type="submission" date="2022-12" db="EMBL/GenBank/DDBJ databases">
        <title>Polyphasic identification of a Novel Hot-Spring Cyanobacterium Ocullathermofonsia sinensis gen nov. sp. nov. and Genomic Insights on its Adaptations to the Thermal Habitat.</title>
        <authorList>
            <person name="Daroch M."/>
            <person name="Tang J."/>
            <person name="Jiang Y."/>
        </authorList>
    </citation>
    <scope>NUCLEOTIDE SEQUENCE</scope>
    <source>
        <strain evidence="1">PKUAC-SCTA174</strain>
    </source>
</reference>
<keyword evidence="2" id="KW-1185">Reference proteome</keyword>
<dbReference type="Proteomes" id="UP001163152">
    <property type="component" value="Chromosome"/>
</dbReference>
<dbReference type="RefSeq" id="WP_268611169.1">
    <property type="nucleotide sequence ID" value="NZ_CP113797.1"/>
</dbReference>
<dbReference type="Pfam" id="PF11848">
    <property type="entry name" value="DUF3368"/>
    <property type="match status" value="1"/>
</dbReference>
<dbReference type="InterPro" id="IPR021799">
    <property type="entry name" value="PIN-like_prokaryotic"/>
</dbReference>
<dbReference type="PANTHER" id="PTHR39550:SF1">
    <property type="entry name" value="SLL0658 PROTEIN"/>
    <property type="match status" value="1"/>
</dbReference>
<evidence type="ECO:0000313" key="1">
    <source>
        <dbReference type="EMBL" id="WAL61212.1"/>
    </source>
</evidence>
<evidence type="ECO:0008006" key="3">
    <source>
        <dbReference type="Google" id="ProtNLM"/>
    </source>
</evidence>
<gene>
    <name evidence="1" type="ORF">OXH18_04215</name>
</gene>
<evidence type="ECO:0000313" key="2">
    <source>
        <dbReference type="Proteomes" id="UP001163152"/>
    </source>
</evidence>
<name>A0A9E8ZG80_9CYAN</name>
<proteinExistence type="predicted"/>
<protein>
    <recommendedName>
        <fullName evidence="3">DUF3368 domain-containing protein</fullName>
    </recommendedName>
</protein>
<dbReference type="AlphaFoldDB" id="A0A9E8ZG80"/>
<dbReference type="EMBL" id="CP113797">
    <property type="protein sequence ID" value="WAL61212.1"/>
    <property type="molecule type" value="Genomic_DNA"/>
</dbReference>
<accession>A0A9E8ZG80</accession>
<dbReference type="KEGG" id="tsin:OXH18_04215"/>